<gene>
    <name evidence="1" type="ORF">U2F25_35720</name>
</gene>
<organism evidence="1 2">
    <name type="scientific">Micromonospora sicca</name>
    <dbReference type="NCBI Taxonomy" id="2202420"/>
    <lineage>
        <taxon>Bacteria</taxon>
        <taxon>Bacillati</taxon>
        <taxon>Actinomycetota</taxon>
        <taxon>Actinomycetes</taxon>
        <taxon>Micromonosporales</taxon>
        <taxon>Micromonosporaceae</taxon>
        <taxon>Micromonospora</taxon>
    </lineage>
</organism>
<keyword evidence="2" id="KW-1185">Reference proteome</keyword>
<accession>A0ABU5JQ77</accession>
<comment type="caution">
    <text evidence="1">The sequence shown here is derived from an EMBL/GenBank/DDBJ whole genome shotgun (WGS) entry which is preliminary data.</text>
</comment>
<evidence type="ECO:0000313" key="2">
    <source>
        <dbReference type="Proteomes" id="UP001290101"/>
    </source>
</evidence>
<dbReference type="EMBL" id="JAXOTQ010000132">
    <property type="protein sequence ID" value="MDZ5494716.1"/>
    <property type="molecule type" value="Genomic_DNA"/>
</dbReference>
<dbReference type="RefSeq" id="WP_322444161.1">
    <property type="nucleotide sequence ID" value="NZ_JAXOTQ010000132.1"/>
</dbReference>
<proteinExistence type="predicted"/>
<dbReference type="Proteomes" id="UP001290101">
    <property type="component" value="Unassembled WGS sequence"/>
</dbReference>
<feature type="non-terminal residue" evidence="1">
    <location>
        <position position="1"/>
    </location>
</feature>
<protein>
    <submittedName>
        <fullName evidence="1">Uncharacterized protein</fullName>
    </submittedName>
</protein>
<name>A0ABU5JQ77_9ACTN</name>
<sequence>GFCRKNLSIDGSTSISNTVRYGRYARVIPTRPPNLAEITSLDPESNYSGPYVSFAERYTLETIIILAGAEQGIDAARISRASVRSILGMPRRGTFQSHVSGLVEAVGPHWSRKRDCAALAALAGWRS</sequence>
<reference evidence="1 2" key="1">
    <citation type="submission" date="2023-12" db="EMBL/GenBank/DDBJ databases">
        <title>Micromonospora sp. nov., isolated from Atacama Desert.</title>
        <authorList>
            <person name="Carro L."/>
            <person name="Golinska P."/>
            <person name="Klenk H.-P."/>
            <person name="Goodfellow M."/>
        </authorList>
    </citation>
    <scope>NUCLEOTIDE SEQUENCE [LARGE SCALE GENOMIC DNA]</scope>
    <source>
        <strain evidence="1 2">4G53</strain>
    </source>
</reference>
<evidence type="ECO:0000313" key="1">
    <source>
        <dbReference type="EMBL" id="MDZ5494716.1"/>
    </source>
</evidence>